<comment type="caution">
    <text evidence="7">The sequence shown here is derived from an EMBL/GenBank/DDBJ whole genome shotgun (WGS) entry which is preliminary data.</text>
</comment>
<comment type="subcellular location">
    <subcellularLocation>
        <location evidence="1">Cell envelope</location>
    </subcellularLocation>
</comment>
<dbReference type="AlphaFoldDB" id="A0A562T9D9"/>
<dbReference type="InterPro" id="IPR017560">
    <property type="entry name" value="Cyt_c_biogenesis_CcmI"/>
</dbReference>
<dbReference type="NCBIfam" id="TIGR03142">
    <property type="entry name" value="cytochro_ccmI"/>
    <property type="match status" value="1"/>
</dbReference>
<reference evidence="7 8" key="1">
    <citation type="submission" date="2019-07" db="EMBL/GenBank/DDBJ databases">
        <title>Genomic Encyclopedia of Archaeal and Bacterial Type Strains, Phase II (KMG-II): from individual species to whole genera.</title>
        <authorList>
            <person name="Goeker M."/>
        </authorList>
    </citation>
    <scope>NUCLEOTIDE SEQUENCE [LARGE SCALE GENOMIC DNA]</scope>
    <source>
        <strain evidence="7 8">ATCC BAA-252</strain>
    </source>
</reference>
<evidence type="ECO:0000313" key="7">
    <source>
        <dbReference type="EMBL" id="TWI89400.1"/>
    </source>
</evidence>
<evidence type="ECO:0000259" key="6">
    <source>
        <dbReference type="Pfam" id="PF23914"/>
    </source>
</evidence>
<name>A0A562T9D9_9HYPH</name>
<organism evidence="7 8">
    <name type="scientific">Roseibium hamelinense</name>
    <dbReference type="NCBI Taxonomy" id="150831"/>
    <lineage>
        <taxon>Bacteria</taxon>
        <taxon>Pseudomonadati</taxon>
        <taxon>Pseudomonadota</taxon>
        <taxon>Alphaproteobacteria</taxon>
        <taxon>Hyphomicrobiales</taxon>
        <taxon>Stappiaceae</taxon>
        <taxon>Roseibium</taxon>
    </lineage>
</organism>
<evidence type="ECO:0000256" key="1">
    <source>
        <dbReference type="ARBA" id="ARBA00004196"/>
    </source>
</evidence>
<dbReference type="InterPro" id="IPR051263">
    <property type="entry name" value="C-type_cytochrome_biogenesis"/>
</dbReference>
<dbReference type="Proteomes" id="UP000320593">
    <property type="component" value="Unassembled WGS sequence"/>
</dbReference>
<accession>A0A562T9D9</accession>
<keyword evidence="5" id="KW-0472">Membrane</keyword>
<gene>
    <name evidence="7" type="ORF">JM93_01603</name>
</gene>
<keyword evidence="5" id="KW-0812">Transmembrane</keyword>
<keyword evidence="3" id="KW-0201">Cytochrome c-type biogenesis</keyword>
<dbReference type="GO" id="GO:0017004">
    <property type="term" value="P:cytochrome complex assembly"/>
    <property type="evidence" value="ECO:0007669"/>
    <property type="project" value="UniProtKB-KW"/>
</dbReference>
<evidence type="ECO:0000256" key="3">
    <source>
        <dbReference type="ARBA" id="ARBA00022748"/>
    </source>
</evidence>
<feature type="transmembrane region" description="Helical" evidence="5">
    <location>
        <begin position="97"/>
        <end position="116"/>
    </location>
</feature>
<evidence type="ECO:0000313" key="8">
    <source>
        <dbReference type="Proteomes" id="UP000320593"/>
    </source>
</evidence>
<dbReference type="InterPro" id="IPR011990">
    <property type="entry name" value="TPR-like_helical_dom_sf"/>
</dbReference>
<dbReference type="GO" id="GO:0005886">
    <property type="term" value="C:plasma membrane"/>
    <property type="evidence" value="ECO:0007669"/>
    <property type="project" value="TreeGrafter"/>
</dbReference>
<keyword evidence="2" id="KW-0677">Repeat</keyword>
<evidence type="ECO:0000256" key="2">
    <source>
        <dbReference type="ARBA" id="ARBA00022737"/>
    </source>
</evidence>
<dbReference type="InterPro" id="IPR056413">
    <property type="entry name" value="TPR_CcmH_CycH"/>
</dbReference>
<sequence>MILWILIAAMTAAAALSILVPLAHTRAEEPAEDVQTADEAVYRQQLEEVERDLDRGLIDPAAAEAARTEIARRLLAAHERGQNGRKSAESKSSLRTAQVIAVAVLPMFALGLYLFLGAPGMPDQPLSARMTAPAEDQSVDVLVARVEKHLAENPEDGQGWVVVAPVYMQLGKPEQAAQAYANAIRLLGRRDDWEANLGEALTVANDGIVNVAAREAFERAIALEPEAIKPRFFLALALGQEGKTEAAIAAWQDLLEGADPREAWVASAVSSLERLGGTVPEMGDGLRGPDQEQMAAASQMMPEDRQQMIEGMVAGLDARLKSDGGSADEWAQLMRAQVVLGNEDAAREAFELAQAAFEGDEEALASINDAAREFGIIKSN</sequence>
<keyword evidence="8" id="KW-1185">Reference proteome</keyword>
<dbReference type="OrthoDB" id="9815847at2"/>
<evidence type="ECO:0000256" key="5">
    <source>
        <dbReference type="SAM" id="Phobius"/>
    </source>
</evidence>
<feature type="domain" description="Cytochrome c-type biogenesis protein H TPR" evidence="6">
    <location>
        <begin position="131"/>
        <end position="256"/>
    </location>
</feature>
<protein>
    <submittedName>
        <fullName evidence="7">Cytochrome c-type biogenesis protein CcmH</fullName>
    </submittedName>
</protein>
<dbReference type="SUPFAM" id="SSF48452">
    <property type="entry name" value="TPR-like"/>
    <property type="match status" value="1"/>
</dbReference>
<evidence type="ECO:0000256" key="4">
    <source>
        <dbReference type="ARBA" id="ARBA00022803"/>
    </source>
</evidence>
<dbReference type="PANTHER" id="PTHR47870">
    <property type="entry name" value="CYTOCHROME C-TYPE BIOGENESIS PROTEIN CCMH"/>
    <property type="match status" value="1"/>
</dbReference>
<dbReference type="PANTHER" id="PTHR47870:SF1">
    <property type="entry name" value="CYTOCHROME C-TYPE BIOGENESIS PROTEIN CCMH"/>
    <property type="match status" value="1"/>
</dbReference>
<dbReference type="Gene3D" id="1.25.40.10">
    <property type="entry name" value="Tetratricopeptide repeat domain"/>
    <property type="match status" value="1"/>
</dbReference>
<proteinExistence type="predicted"/>
<dbReference type="Pfam" id="PF23914">
    <property type="entry name" value="TPR_CcmH_CycH"/>
    <property type="match status" value="1"/>
</dbReference>
<dbReference type="EMBL" id="VLLF01000003">
    <property type="protein sequence ID" value="TWI89400.1"/>
    <property type="molecule type" value="Genomic_DNA"/>
</dbReference>
<dbReference type="RefSeq" id="WP_145341994.1">
    <property type="nucleotide sequence ID" value="NZ_SMLY01000075.1"/>
</dbReference>
<dbReference type="GO" id="GO:0030313">
    <property type="term" value="C:cell envelope"/>
    <property type="evidence" value="ECO:0007669"/>
    <property type="project" value="UniProtKB-SubCell"/>
</dbReference>
<keyword evidence="4" id="KW-0802">TPR repeat</keyword>
<keyword evidence="5" id="KW-1133">Transmembrane helix</keyword>